<gene>
    <name evidence="2" type="ORF">D8674_035175</name>
</gene>
<keyword evidence="3" id="KW-1185">Reference proteome</keyword>
<dbReference type="EMBL" id="SMOL01000458">
    <property type="protein sequence ID" value="KAB2612859.1"/>
    <property type="molecule type" value="Genomic_DNA"/>
</dbReference>
<dbReference type="Proteomes" id="UP000327157">
    <property type="component" value="Chromosome 9"/>
</dbReference>
<evidence type="ECO:0000256" key="1">
    <source>
        <dbReference type="SAM" id="MobiDB-lite"/>
    </source>
</evidence>
<proteinExistence type="predicted"/>
<reference evidence="2 3" key="3">
    <citation type="submission" date="2019-11" db="EMBL/GenBank/DDBJ databases">
        <title>A de novo genome assembly of a pear dwarfing rootstock.</title>
        <authorList>
            <person name="Wang F."/>
            <person name="Wang J."/>
            <person name="Li S."/>
            <person name="Zhang Y."/>
            <person name="Fang M."/>
            <person name="Ma L."/>
            <person name="Zhao Y."/>
            <person name="Jiang S."/>
        </authorList>
    </citation>
    <scope>NUCLEOTIDE SEQUENCE [LARGE SCALE GENOMIC DNA]</scope>
    <source>
        <strain evidence="2">S2</strain>
        <tissue evidence="2">Leaf</tissue>
    </source>
</reference>
<comment type="caution">
    <text evidence="2">The sequence shown here is derived from an EMBL/GenBank/DDBJ whole genome shotgun (WGS) entry which is preliminary data.</text>
</comment>
<evidence type="ECO:0000313" key="2">
    <source>
        <dbReference type="EMBL" id="KAB2612859.1"/>
    </source>
</evidence>
<organism evidence="2 3">
    <name type="scientific">Pyrus ussuriensis x Pyrus communis</name>
    <dbReference type="NCBI Taxonomy" id="2448454"/>
    <lineage>
        <taxon>Eukaryota</taxon>
        <taxon>Viridiplantae</taxon>
        <taxon>Streptophyta</taxon>
        <taxon>Embryophyta</taxon>
        <taxon>Tracheophyta</taxon>
        <taxon>Spermatophyta</taxon>
        <taxon>Magnoliopsida</taxon>
        <taxon>eudicotyledons</taxon>
        <taxon>Gunneridae</taxon>
        <taxon>Pentapetalae</taxon>
        <taxon>rosids</taxon>
        <taxon>fabids</taxon>
        <taxon>Rosales</taxon>
        <taxon>Rosaceae</taxon>
        <taxon>Amygdaloideae</taxon>
        <taxon>Maleae</taxon>
        <taxon>Pyrus</taxon>
    </lineage>
</organism>
<reference evidence="3" key="2">
    <citation type="submission" date="2019-10" db="EMBL/GenBank/DDBJ databases">
        <title>A de novo genome assembly of a pear dwarfing rootstock.</title>
        <authorList>
            <person name="Wang F."/>
            <person name="Wang J."/>
            <person name="Li S."/>
            <person name="Zhang Y."/>
            <person name="Fang M."/>
            <person name="Ma L."/>
            <person name="Zhao Y."/>
            <person name="Jiang S."/>
        </authorList>
    </citation>
    <scope>NUCLEOTIDE SEQUENCE [LARGE SCALE GENOMIC DNA]</scope>
</reference>
<accession>A0A5N5GBM1</accession>
<evidence type="ECO:0000313" key="3">
    <source>
        <dbReference type="Proteomes" id="UP000327157"/>
    </source>
</evidence>
<dbReference type="AlphaFoldDB" id="A0A5N5GBM1"/>
<name>A0A5N5GBM1_9ROSA</name>
<feature type="region of interest" description="Disordered" evidence="1">
    <location>
        <begin position="24"/>
        <end position="72"/>
    </location>
</feature>
<sequence>MILTFPIRLSCSNRLTMPPHPTVLWNGGGSSSDDLSLTESSDSIKHGQRHGGADISKRNPKHVNYNDKGDKDDDVLGFCCGSVR</sequence>
<protein>
    <submittedName>
        <fullName evidence="2">Uncharacterized protein</fullName>
    </submittedName>
</protein>
<reference evidence="2 3" key="1">
    <citation type="submission" date="2019-09" db="EMBL/GenBank/DDBJ databases">
        <authorList>
            <person name="Ou C."/>
        </authorList>
    </citation>
    <scope>NUCLEOTIDE SEQUENCE [LARGE SCALE GENOMIC DNA]</scope>
    <source>
        <strain evidence="2">S2</strain>
        <tissue evidence="2">Leaf</tissue>
    </source>
</reference>
<feature type="compositionally biased region" description="Low complexity" evidence="1">
    <location>
        <begin position="31"/>
        <end position="41"/>
    </location>
</feature>